<name>A0A955L4Z7_9BACT</name>
<gene>
    <name evidence="9" type="ORF">KC909_02100</name>
</gene>
<reference evidence="9" key="2">
    <citation type="journal article" date="2021" name="Microbiome">
        <title>Successional dynamics and alternative stable states in a saline activated sludge microbial community over 9 years.</title>
        <authorList>
            <person name="Wang Y."/>
            <person name="Ye J."/>
            <person name="Ju F."/>
            <person name="Liu L."/>
            <person name="Boyd J.A."/>
            <person name="Deng Y."/>
            <person name="Parks D.H."/>
            <person name="Jiang X."/>
            <person name="Yin X."/>
            <person name="Woodcroft B.J."/>
            <person name="Tyson G.W."/>
            <person name="Hugenholtz P."/>
            <person name="Polz M.F."/>
            <person name="Zhang T."/>
        </authorList>
    </citation>
    <scope>NUCLEOTIDE SEQUENCE</scope>
    <source>
        <strain evidence="9">HKST-UBA14</strain>
    </source>
</reference>
<dbReference type="InterPro" id="IPR036850">
    <property type="entry name" value="NDK-like_dom_sf"/>
</dbReference>
<comment type="caution">
    <text evidence="9">The sequence shown here is derived from an EMBL/GenBank/DDBJ whole genome shotgun (WGS) entry which is preliminary data.</text>
</comment>
<accession>A0A955L4Z7</accession>
<evidence type="ECO:0000259" key="8">
    <source>
        <dbReference type="SMART" id="SM00562"/>
    </source>
</evidence>
<protein>
    <recommendedName>
        <fullName evidence="3">nucleoside-diphosphate kinase</fullName>
        <ecNumber evidence="3">2.7.4.6</ecNumber>
    </recommendedName>
</protein>
<dbReference type="SUPFAM" id="SSF54919">
    <property type="entry name" value="Nucleoside diphosphate kinase, NDK"/>
    <property type="match status" value="1"/>
</dbReference>
<proteinExistence type="inferred from homology"/>
<sequence>MMIKPDGIKRGLVGEIFMRLERVGLKLVASRMIQATEEQARGNYPGTAEWLVGMGEKTYTNYDHDDKAILKDLGTTDKLEIGKKIYDALVDYLTESPVILMVWEGNHAVRVVEKICGKTDPTLADIGSIRGDFGFDTAQLAVKSGRVVFKTLVHRSDSAEEAEREIKHWFGDKYKYLGEYSRVDYIGSF</sequence>
<reference evidence="9" key="1">
    <citation type="submission" date="2020-04" db="EMBL/GenBank/DDBJ databases">
        <authorList>
            <person name="Zhang T."/>
        </authorList>
    </citation>
    <scope>NUCLEOTIDE SEQUENCE</scope>
    <source>
        <strain evidence="9">HKST-UBA14</strain>
    </source>
</reference>
<organism evidence="9 10">
    <name type="scientific">Candidatus Dojkabacteria bacterium</name>
    <dbReference type="NCBI Taxonomy" id="2099670"/>
    <lineage>
        <taxon>Bacteria</taxon>
        <taxon>Candidatus Dojkabacteria</taxon>
    </lineage>
</organism>
<keyword evidence="4 9" id="KW-0808">Transferase</keyword>
<dbReference type="PROSITE" id="PS51374">
    <property type="entry name" value="NDPK_LIKE"/>
    <property type="match status" value="1"/>
</dbReference>
<evidence type="ECO:0000256" key="3">
    <source>
        <dbReference type="ARBA" id="ARBA00012966"/>
    </source>
</evidence>
<dbReference type="PANTHER" id="PTHR11349">
    <property type="entry name" value="NUCLEOSIDE DIPHOSPHATE KINASE"/>
    <property type="match status" value="1"/>
</dbReference>
<comment type="similarity">
    <text evidence="2 6 7">Belongs to the NDK family.</text>
</comment>
<dbReference type="PRINTS" id="PR01243">
    <property type="entry name" value="NUCDPKINASE"/>
</dbReference>
<evidence type="ECO:0000256" key="4">
    <source>
        <dbReference type="ARBA" id="ARBA00022679"/>
    </source>
</evidence>
<dbReference type="Pfam" id="PF00334">
    <property type="entry name" value="NDK"/>
    <property type="match status" value="2"/>
</dbReference>
<dbReference type="EMBL" id="JAGQLK010000030">
    <property type="protein sequence ID" value="MCA9383134.1"/>
    <property type="molecule type" value="Genomic_DNA"/>
</dbReference>
<dbReference type="GO" id="GO:0006241">
    <property type="term" value="P:CTP biosynthetic process"/>
    <property type="evidence" value="ECO:0007669"/>
    <property type="project" value="InterPro"/>
</dbReference>
<comment type="caution">
    <text evidence="6">Lacks conserved residue(s) required for the propagation of feature annotation.</text>
</comment>
<evidence type="ECO:0000313" key="9">
    <source>
        <dbReference type="EMBL" id="MCA9383134.1"/>
    </source>
</evidence>
<dbReference type="InterPro" id="IPR001564">
    <property type="entry name" value="Nucleoside_diP_kinase"/>
</dbReference>
<dbReference type="GO" id="GO:0006183">
    <property type="term" value="P:GTP biosynthetic process"/>
    <property type="evidence" value="ECO:0007669"/>
    <property type="project" value="InterPro"/>
</dbReference>
<dbReference type="GO" id="GO:0004550">
    <property type="term" value="F:nucleoside diphosphate kinase activity"/>
    <property type="evidence" value="ECO:0007669"/>
    <property type="project" value="UniProtKB-EC"/>
</dbReference>
<evidence type="ECO:0000256" key="6">
    <source>
        <dbReference type="PROSITE-ProRule" id="PRU00706"/>
    </source>
</evidence>
<evidence type="ECO:0000256" key="5">
    <source>
        <dbReference type="ARBA" id="ARBA00022777"/>
    </source>
</evidence>
<feature type="domain" description="Nucleoside diphosphate kinase-like" evidence="8">
    <location>
        <begin position="2"/>
        <end position="173"/>
    </location>
</feature>
<keyword evidence="5 9" id="KW-0418">Kinase</keyword>
<dbReference type="Proteomes" id="UP000783287">
    <property type="component" value="Unassembled WGS sequence"/>
</dbReference>
<comment type="cofactor">
    <cofactor evidence="1">
        <name>Mg(2+)</name>
        <dbReference type="ChEBI" id="CHEBI:18420"/>
    </cofactor>
</comment>
<dbReference type="Gene3D" id="3.30.70.141">
    <property type="entry name" value="Nucleoside diphosphate kinase-like domain"/>
    <property type="match status" value="1"/>
</dbReference>
<dbReference type="EC" id="2.7.4.6" evidence="3"/>
<evidence type="ECO:0000256" key="2">
    <source>
        <dbReference type="ARBA" id="ARBA00008142"/>
    </source>
</evidence>
<evidence type="ECO:0000313" key="10">
    <source>
        <dbReference type="Proteomes" id="UP000783287"/>
    </source>
</evidence>
<dbReference type="InterPro" id="IPR034907">
    <property type="entry name" value="NDK-like_dom"/>
</dbReference>
<dbReference type="GO" id="GO:0006228">
    <property type="term" value="P:UTP biosynthetic process"/>
    <property type="evidence" value="ECO:0007669"/>
    <property type="project" value="InterPro"/>
</dbReference>
<dbReference type="SMART" id="SM00562">
    <property type="entry name" value="NDK"/>
    <property type="match status" value="1"/>
</dbReference>
<evidence type="ECO:0000256" key="7">
    <source>
        <dbReference type="RuleBase" id="RU004011"/>
    </source>
</evidence>
<dbReference type="AlphaFoldDB" id="A0A955L4Z7"/>
<evidence type="ECO:0000256" key="1">
    <source>
        <dbReference type="ARBA" id="ARBA00001946"/>
    </source>
</evidence>